<comment type="caution">
    <text evidence="1">The sequence shown here is derived from an EMBL/GenBank/DDBJ whole genome shotgun (WGS) entry which is preliminary data.</text>
</comment>
<dbReference type="EMBL" id="RBAH01000010">
    <property type="protein sequence ID" value="RKN84082.1"/>
    <property type="molecule type" value="Genomic_DNA"/>
</dbReference>
<name>A0A3B0CF32_9BACL</name>
<evidence type="ECO:0000313" key="1">
    <source>
        <dbReference type="EMBL" id="RKN84082.1"/>
    </source>
</evidence>
<proteinExistence type="predicted"/>
<reference evidence="1 2" key="1">
    <citation type="journal article" date="2007" name="Int. J. Syst. Evol. Microbiol.">
        <title>Paenibacillus ginsengarvi sp. nov., isolated from soil from ginseng cultivation.</title>
        <authorList>
            <person name="Yoon M.H."/>
            <person name="Ten L.N."/>
            <person name="Im W.T."/>
        </authorList>
    </citation>
    <scope>NUCLEOTIDE SEQUENCE [LARGE SCALE GENOMIC DNA]</scope>
    <source>
        <strain evidence="1 2">KCTC 13059</strain>
    </source>
</reference>
<organism evidence="1 2">
    <name type="scientific">Paenibacillus ginsengarvi</name>
    <dbReference type="NCBI Taxonomy" id="400777"/>
    <lineage>
        <taxon>Bacteria</taxon>
        <taxon>Bacillati</taxon>
        <taxon>Bacillota</taxon>
        <taxon>Bacilli</taxon>
        <taxon>Bacillales</taxon>
        <taxon>Paenibacillaceae</taxon>
        <taxon>Paenibacillus</taxon>
    </lineage>
</organism>
<protein>
    <submittedName>
        <fullName evidence="1">Uncharacterized protein</fullName>
    </submittedName>
</protein>
<sequence length="78" mass="8875">MMISKKMDPQAASAIKSILQKLNINNPRVFIDLEKQTVEAQEDDYSVDDLLEAAGTLTPERGKELLEEVNKSRREWNA</sequence>
<keyword evidence="2" id="KW-1185">Reference proteome</keyword>
<dbReference type="Proteomes" id="UP000282311">
    <property type="component" value="Unassembled WGS sequence"/>
</dbReference>
<accession>A0A3B0CF32</accession>
<dbReference type="OrthoDB" id="2623845at2"/>
<dbReference type="AlphaFoldDB" id="A0A3B0CF32"/>
<gene>
    <name evidence="1" type="ORF">D7M11_15830</name>
</gene>
<evidence type="ECO:0000313" key="2">
    <source>
        <dbReference type="Proteomes" id="UP000282311"/>
    </source>
</evidence>